<proteinExistence type="predicted"/>
<evidence type="ECO:0000313" key="4">
    <source>
        <dbReference type="Proteomes" id="UP001198242"/>
    </source>
</evidence>
<dbReference type="PANTHER" id="PTHR46558:SF4">
    <property type="entry name" value="DNA-BIDING PHAGE PROTEIN"/>
    <property type="match status" value="1"/>
</dbReference>
<dbReference type="SMART" id="SM00530">
    <property type="entry name" value="HTH_XRE"/>
    <property type="match status" value="1"/>
</dbReference>
<feature type="domain" description="HTH cro/C1-type" evidence="2">
    <location>
        <begin position="13"/>
        <end position="67"/>
    </location>
</feature>
<dbReference type="InterPro" id="IPR001387">
    <property type="entry name" value="Cro/C1-type_HTH"/>
</dbReference>
<evidence type="ECO:0000256" key="1">
    <source>
        <dbReference type="ARBA" id="ARBA00023125"/>
    </source>
</evidence>
<dbReference type="Proteomes" id="UP001198242">
    <property type="component" value="Unassembled WGS sequence"/>
</dbReference>
<evidence type="ECO:0000313" key="3">
    <source>
        <dbReference type="EMBL" id="MCC2211269.1"/>
    </source>
</evidence>
<keyword evidence="1" id="KW-0238">DNA-binding</keyword>
<dbReference type="CDD" id="cd00093">
    <property type="entry name" value="HTH_XRE"/>
    <property type="match status" value="1"/>
</dbReference>
<gene>
    <name evidence="3" type="ORF">LKE05_10770</name>
</gene>
<protein>
    <submittedName>
        <fullName evidence="3">Helix-turn-helix domain-containing protein</fullName>
    </submittedName>
</protein>
<accession>A0AAE3JA03</accession>
<dbReference type="InterPro" id="IPR010982">
    <property type="entry name" value="Lambda_DNA-bd_dom_sf"/>
</dbReference>
<dbReference type="GO" id="GO:0003677">
    <property type="term" value="F:DNA binding"/>
    <property type="evidence" value="ECO:0007669"/>
    <property type="project" value="UniProtKB-KW"/>
</dbReference>
<dbReference type="EMBL" id="JAJEQM010000015">
    <property type="protein sequence ID" value="MCC2211269.1"/>
    <property type="molecule type" value="Genomic_DNA"/>
</dbReference>
<dbReference type="Gene3D" id="1.10.260.40">
    <property type="entry name" value="lambda repressor-like DNA-binding domains"/>
    <property type="match status" value="1"/>
</dbReference>
<dbReference type="PANTHER" id="PTHR46558">
    <property type="entry name" value="TRACRIPTIONAL REGULATORY PROTEIN-RELATED-RELATED"/>
    <property type="match status" value="1"/>
</dbReference>
<sequence>MNKKLFEDIGKRVKKRRIELGYTQEYLAEKMDVSIQMISGTESGKKALKLENFIKFCEILETTPDYLIKGRDPASILIEEMEQLTDTQIERINAVIKQCIEMCKEQNEQ</sequence>
<keyword evidence="4" id="KW-1185">Reference proteome</keyword>
<name>A0AAE3JA03_9FIRM</name>
<dbReference type="RefSeq" id="WP_308456861.1">
    <property type="nucleotide sequence ID" value="NZ_JAJEQM010000015.1"/>
</dbReference>
<dbReference type="AlphaFoldDB" id="A0AAE3JA03"/>
<dbReference type="SUPFAM" id="SSF47413">
    <property type="entry name" value="lambda repressor-like DNA-binding domains"/>
    <property type="match status" value="1"/>
</dbReference>
<reference evidence="3 4" key="1">
    <citation type="submission" date="2021-10" db="EMBL/GenBank/DDBJ databases">
        <title>Anaerobic single-cell dispensing facilitates the cultivation of human gut bacteria.</title>
        <authorList>
            <person name="Afrizal A."/>
        </authorList>
    </citation>
    <scope>NUCLEOTIDE SEQUENCE [LARGE SCALE GENOMIC DNA]</scope>
    <source>
        <strain evidence="3 4">CLA-AA-H232</strain>
    </source>
</reference>
<dbReference type="Pfam" id="PF01381">
    <property type="entry name" value="HTH_3"/>
    <property type="match status" value="1"/>
</dbReference>
<organism evidence="3 4">
    <name type="scientific">Hominilimicola fabiformis</name>
    <dbReference type="NCBI Taxonomy" id="2885356"/>
    <lineage>
        <taxon>Bacteria</taxon>
        <taxon>Bacillati</taxon>
        <taxon>Bacillota</taxon>
        <taxon>Clostridia</taxon>
        <taxon>Eubacteriales</taxon>
        <taxon>Oscillospiraceae</taxon>
        <taxon>Hominilimicola</taxon>
    </lineage>
</organism>
<comment type="caution">
    <text evidence="3">The sequence shown here is derived from an EMBL/GenBank/DDBJ whole genome shotgun (WGS) entry which is preliminary data.</text>
</comment>
<evidence type="ECO:0000259" key="2">
    <source>
        <dbReference type="PROSITE" id="PS50943"/>
    </source>
</evidence>
<dbReference type="PROSITE" id="PS50943">
    <property type="entry name" value="HTH_CROC1"/>
    <property type="match status" value="1"/>
</dbReference>